<feature type="region of interest" description="Disordered" evidence="1">
    <location>
        <begin position="67"/>
        <end position="88"/>
    </location>
</feature>
<accession>A0A1Y1UF56</accession>
<dbReference type="EMBL" id="NBSH01000009">
    <property type="protein sequence ID" value="ORX36167.1"/>
    <property type="molecule type" value="Genomic_DNA"/>
</dbReference>
<dbReference type="InParanoid" id="A0A1Y1UF56"/>
<proteinExistence type="predicted"/>
<evidence type="ECO:0000313" key="3">
    <source>
        <dbReference type="Proteomes" id="UP000193218"/>
    </source>
</evidence>
<organism evidence="2 3">
    <name type="scientific">Kockovaella imperatae</name>
    <dbReference type="NCBI Taxonomy" id="4999"/>
    <lineage>
        <taxon>Eukaryota</taxon>
        <taxon>Fungi</taxon>
        <taxon>Dikarya</taxon>
        <taxon>Basidiomycota</taxon>
        <taxon>Agaricomycotina</taxon>
        <taxon>Tremellomycetes</taxon>
        <taxon>Tremellales</taxon>
        <taxon>Cuniculitremaceae</taxon>
        <taxon>Kockovaella</taxon>
    </lineage>
</organism>
<dbReference type="Proteomes" id="UP000193218">
    <property type="component" value="Unassembled WGS sequence"/>
</dbReference>
<reference evidence="2 3" key="1">
    <citation type="submission" date="2017-03" db="EMBL/GenBank/DDBJ databases">
        <title>Widespread Adenine N6-methylation of Active Genes in Fungi.</title>
        <authorList>
            <consortium name="DOE Joint Genome Institute"/>
            <person name="Mondo S.J."/>
            <person name="Dannebaum R.O."/>
            <person name="Kuo R.C."/>
            <person name="Louie K.B."/>
            <person name="Bewick A.J."/>
            <person name="Labutti K."/>
            <person name="Haridas S."/>
            <person name="Kuo A."/>
            <person name="Salamov A."/>
            <person name="Ahrendt S.R."/>
            <person name="Lau R."/>
            <person name="Bowen B.P."/>
            <person name="Lipzen A."/>
            <person name="Sullivan W."/>
            <person name="Andreopoulos W.B."/>
            <person name="Clum A."/>
            <person name="Lindquist E."/>
            <person name="Daum C."/>
            <person name="Northen T.R."/>
            <person name="Ramamoorthy G."/>
            <person name="Schmitz R.J."/>
            <person name="Gryganskyi A."/>
            <person name="Culley D."/>
            <person name="Magnuson J."/>
            <person name="James T.Y."/>
            <person name="O'Malley M.A."/>
            <person name="Stajich J.E."/>
            <person name="Spatafora J.W."/>
            <person name="Visel A."/>
            <person name="Grigoriev I.V."/>
        </authorList>
    </citation>
    <scope>NUCLEOTIDE SEQUENCE [LARGE SCALE GENOMIC DNA]</scope>
    <source>
        <strain evidence="2 3">NRRL Y-17943</strain>
    </source>
</reference>
<evidence type="ECO:0000313" key="2">
    <source>
        <dbReference type="EMBL" id="ORX36167.1"/>
    </source>
</evidence>
<dbReference type="GeneID" id="33554811"/>
<comment type="caution">
    <text evidence="2">The sequence shown here is derived from an EMBL/GenBank/DDBJ whole genome shotgun (WGS) entry which is preliminary data.</text>
</comment>
<dbReference type="AlphaFoldDB" id="A0A1Y1UF56"/>
<keyword evidence="3" id="KW-1185">Reference proteome</keyword>
<evidence type="ECO:0000256" key="1">
    <source>
        <dbReference type="SAM" id="MobiDB-lite"/>
    </source>
</evidence>
<protein>
    <submittedName>
        <fullName evidence="2">Uncharacterized protein</fullName>
    </submittedName>
</protein>
<dbReference type="RefSeq" id="XP_021870296.1">
    <property type="nucleotide sequence ID" value="XM_022013003.1"/>
</dbReference>
<name>A0A1Y1UF56_9TREE</name>
<gene>
    <name evidence="2" type="ORF">BD324DRAFT_528327</name>
</gene>
<sequence length="251" mass="26489">MTDHDLSHFVVNTRHRPEDPKDSRFRYKLLDMCIPVAAKLGLAKAKSCIEVYSIAADGSSTLLDPPASVSGAYGARRTSKPSDSAASVLATRDEAPLSKLPPMPPKKCSSKSGALISGLALSEPLVNCSLSNLNSRASIVPITLERSSSKSEAPSSSSSGGCIDVSGSLSASLITTVGPEVVTIVRPSYFRSLFLGFAVKGRAGRPPWWLLSSPCSSSTSIKDRLLPLEHCERVSVGLSGARIEEADVRCS</sequence>